<organism evidence="1 2">
    <name type="scientific">Podospora aff. communis PSN243</name>
    <dbReference type="NCBI Taxonomy" id="3040156"/>
    <lineage>
        <taxon>Eukaryota</taxon>
        <taxon>Fungi</taxon>
        <taxon>Dikarya</taxon>
        <taxon>Ascomycota</taxon>
        <taxon>Pezizomycotina</taxon>
        <taxon>Sordariomycetes</taxon>
        <taxon>Sordariomycetidae</taxon>
        <taxon>Sordariales</taxon>
        <taxon>Podosporaceae</taxon>
        <taxon>Podospora</taxon>
    </lineage>
</organism>
<accession>A0AAV9GU10</accession>
<dbReference type="EMBL" id="MU865929">
    <property type="protein sequence ID" value="KAK4451245.1"/>
    <property type="molecule type" value="Genomic_DNA"/>
</dbReference>
<keyword evidence="2" id="KW-1185">Reference proteome</keyword>
<protein>
    <recommendedName>
        <fullName evidence="3">DNA replication factor Cdt1 C-terminal domain-containing protein</fullName>
    </recommendedName>
</protein>
<name>A0AAV9GU10_9PEZI</name>
<reference evidence="1" key="1">
    <citation type="journal article" date="2023" name="Mol. Phylogenet. Evol.">
        <title>Genome-scale phylogeny and comparative genomics of the fungal order Sordariales.</title>
        <authorList>
            <person name="Hensen N."/>
            <person name="Bonometti L."/>
            <person name="Westerberg I."/>
            <person name="Brannstrom I.O."/>
            <person name="Guillou S."/>
            <person name="Cros-Aarteil S."/>
            <person name="Calhoun S."/>
            <person name="Haridas S."/>
            <person name="Kuo A."/>
            <person name="Mondo S."/>
            <person name="Pangilinan J."/>
            <person name="Riley R."/>
            <person name="LaButti K."/>
            <person name="Andreopoulos B."/>
            <person name="Lipzen A."/>
            <person name="Chen C."/>
            <person name="Yan M."/>
            <person name="Daum C."/>
            <person name="Ng V."/>
            <person name="Clum A."/>
            <person name="Steindorff A."/>
            <person name="Ohm R.A."/>
            <person name="Martin F."/>
            <person name="Silar P."/>
            <person name="Natvig D.O."/>
            <person name="Lalanne C."/>
            <person name="Gautier V."/>
            <person name="Ament-Velasquez S.L."/>
            <person name="Kruys A."/>
            <person name="Hutchinson M.I."/>
            <person name="Powell A.J."/>
            <person name="Barry K."/>
            <person name="Miller A.N."/>
            <person name="Grigoriev I.V."/>
            <person name="Debuchy R."/>
            <person name="Gladieux P."/>
            <person name="Hiltunen Thoren M."/>
            <person name="Johannesson H."/>
        </authorList>
    </citation>
    <scope>NUCLEOTIDE SEQUENCE</scope>
    <source>
        <strain evidence="1">PSN243</strain>
    </source>
</reference>
<evidence type="ECO:0008006" key="3">
    <source>
        <dbReference type="Google" id="ProtNLM"/>
    </source>
</evidence>
<reference evidence="1" key="2">
    <citation type="submission" date="2023-05" db="EMBL/GenBank/DDBJ databases">
        <authorList>
            <consortium name="Lawrence Berkeley National Laboratory"/>
            <person name="Steindorff A."/>
            <person name="Hensen N."/>
            <person name="Bonometti L."/>
            <person name="Westerberg I."/>
            <person name="Brannstrom I.O."/>
            <person name="Guillou S."/>
            <person name="Cros-Aarteil S."/>
            <person name="Calhoun S."/>
            <person name="Haridas S."/>
            <person name="Kuo A."/>
            <person name="Mondo S."/>
            <person name="Pangilinan J."/>
            <person name="Riley R."/>
            <person name="Labutti K."/>
            <person name="Andreopoulos B."/>
            <person name="Lipzen A."/>
            <person name="Chen C."/>
            <person name="Yanf M."/>
            <person name="Daum C."/>
            <person name="Ng V."/>
            <person name="Clum A."/>
            <person name="Ohm R."/>
            <person name="Martin F."/>
            <person name="Silar P."/>
            <person name="Natvig D."/>
            <person name="Lalanne C."/>
            <person name="Gautier V."/>
            <person name="Ament-Velasquez S.L."/>
            <person name="Kruys A."/>
            <person name="Hutchinson M.I."/>
            <person name="Powell A.J."/>
            <person name="Barry K."/>
            <person name="Miller A.N."/>
            <person name="Grigoriev I.V."/>
            <person name="Debuchy R."/>
            <person name="Gladieux P."/>
            <person name="Thoren M.H."/>
            <person name="Johannesson H."/>
        </authorList>
    </citation>
    <scope>NUCLEOTIDE SEQUENCE</scope>
    <source>
        <strain evidence="1">PSN243</strain>
    </source>
</reference>
<sequence>MEPIKSPPRDPRGKVAQNMFVLPELRGGGDNTPSLKARIQRRTKHALSKLTRAAEATLKPAMTPEMRQHLAHKADMKRRQQAAEARAERVFADLARGVVFEDPLEVEKRKRKERPLTPIVMEYLDIRTNMDFLMPRREVLDVFLLPVIDESGLVVREVDEGRYERIGMFSQAAEVELRKLPWSKEPVEFLLV</sequence>
<comment type="caution">
    <text evidence="1">The sequence shown here is derived from an EMBL/GenBank/DDBJ whole genome shotgun (WGS) entry which is preliminary data.</text>
</comment>
<evidence type="ECO:0000313" key="1">
    <source>
        <dbReference type="EMBL" id="KAK4451245.1"/>
    </source>
</evidence>
<dbReference type="AlphaFoldDB" id="A0AAV9GU10"/>
<evidence type="ECO:0000313" key="2">
    <source>
        <dbReference type="Proteomes" id="UP001321760"/>
    </source>
</evidence>
<gene>
    <name evidence="1" type="ORF">QBC34DRAFT_401563</name>
</gene>
<dbReference type="Proteomes" id="UP001321760">
    <property type="component" value="Unassembled WGS sequence"/>
</dbReference>
<proteinExistence type="predicted"/>